<proteinExistence type="predicted"/>
<sequence>MSLGGGDRRQGGAVAAEESLSHVVTEEAAVAVPMSPSVSPADDPEDFDATFVKSVDDDGAEASGLQRSWGCEDSEPSSLLRDISATSSYEPSCTVRGASRGRRTGGGPPNSQRPTKPPNRESGAPSGGRGRNRNRVKYI</sequence>
<protein>
    <submittedName>
        <fullName evidence="2">Uncharacterized protein</fullName>
    </submittedName>
</protein>
<dbReference type="AlphaFoldDB" id="A0AAD9KJ17"/>
<organism evidence="2 3">
    <name type="scientific">Ridgeia piscesae</name>
    <name type="common">Tubeworm</name>
    <dbReference type="NCBI Taxonomy" id="27915"/>
    <lineage>
        <taxon>Eukaryota</taxon>
        <taxon>Metazoa</taxon>
        <taxon>Spiralia</taxon>
        <taxon>Lophotrochozoa</taxon>
        <taxon>Annelida</taxon>
        <taxon>Polychaeta</taxon>
        <taxon>Sedentaria</taxon>
        <taxon>Canalipalpata</taxon>
        <taxon>Sabellida</taxon>
        <taxon>Siboglinidae</taxon>
        <taxon>Ridgeia</taxon>
    </lineage>
</organism>
<accession>A0AAD9KJ17</accession>
<gene>
    <name evidence="2" type="ORF">NP493_1067g00026</name>
</gene>
<evidence type="ECO:0000313" key="3">
    <source>
        <dbReference type="Proteomes" id="UP001209878"/>
    </source>
</evidence>
<evidence type="ECO:0000313" key="2">
    <source>
        <dbReference type="EMBL" id="KAK2171433.1"/>
    </source>
</evidence>
<name>A0AAD9KJ17_RIDPI</name>
<reference evidence="2" key="1">
    <citation type="journal article" date="2023" name="Mol. Biol. Evol.">
        <title>Third-Generation Sequencing Reveals the Adaptive Role of the Epigenome in Three Deep-Sea Polychaetes.</title>
        <authorList>
            <person name="Perez M."/>
            <person name="Aroh O."/>
            <person name="Sun Y."/>
            <person name="Lan Y."/>
            <person name="Juniper S.K."/>
            <person name="Young C.R."/>
            <person name="Angers B."/>
            <person name="Qian P.Y."/>
        </authorList>
    </citation>
    <scope>NUCLEOTIDE SEQUENCE</scope>
    <source>
        <strain evidence="2">R07B-5</strain>
    </source>
</reference>
<keyword evidence="3" id="KW-1185">Reference proteome</keyword>
<dbReference type="EMBL" id="JAODUO010001066">
    <property type="protein sequence ID" value="KAK2171433.1"/>
    <property type="molecule type" value="Genomic_DNA"/>
</dbReference>
<evidence type="ECO:0000256" key="1">
    <source>
        <dbReference type="SAM" id="MobiDB-lite"/>
    </source>
</evidence>
<dbReference type="Proteomes" id="UP001209878">
    <property type="component" value="Unassembled WGS sequence"/>
</dbReference>
<feature type="region of interest" description="Disordered" evidence="1">
    <location>
        <begin position="1"/>
        <end position="139"/>
    </location>
</feature>
<comment type="caution">
    <text evidence="2">The sequence shown here is derived from an EMBL/GenBank/DDBJ whole genome shotgun (WGS) entry which is preliminary data.</text>
</comment>
<feature type="compositionally biased region" description="Basic residues" evidence="1">
    <location>
        <begin position="130"/>
        <end position="139"/>
    </location>
</feature>
<feature type="compositionally biased region" description="Basic and acidic residues" evidence="1">
    <location>
        <begin position="1"/>
        <end position="10"/>
    </location>
</feature>